<name>A0A9P7JL17_9AGAM</name>
<keyword evidence="2" id="KW-1185">Reference proteome</keyword>
<feature type="non-terminal residue" evidence="1">
    <location>
        <position position="1"/>
    </location>
</feature>
<evidence type="ECO:0000313" key="2">
    <source>
        <dbReference type="Proteomes" id="UP000823399"/>
    </source>
</evidence>
<gene>
    <name evidence="1" type="ORF">F5147DRAFT_555635</name>
</gene>
<protein>
    <recommendedName>
        <fullName evidence="3">F-box domain-containing protein</fullName>
    </recommendedName>
</protein>
<evidence type="ECO:0000313" key="1">
    <source>
        <dbReference type="EMBL" id="KAG2081717.1"/>
    </source>
</evidence>
<dbReference type="GeneID" id="64692761"/>
<dbReference type="Proteomes" id="UP000823399">
    <property type="component" value="Unassembled WGS sequence"/>
</dbReference>
<accession>A0A9P7JL17</accession>
<organism evidence="1 2">
    <name type="scientific">Suillus discolor</name>
    <dbReference type="NCBI Taxonomy" id="1912936"/>
    <lineage>
        <taxon>Eukaryota</taxon>
        <taxon>Fungi</taxon>
        <taxon>Dikarya</taxon>
        <taxon>Basidiomycota</taxon>
        <taxon>Agaricomycotina</taxon>
        <taxon>Agaricomycetes</taxon>
        <taxon>Agaricomycetidae</taxon>
        <taxon>Boletales</taxon>
        <taxon>Suillineae</taxon>
        <taxon>Suillaceae</taxon>
        <taxon>Suillus</taxon>
    </lineage>
</organism>
<dbReference type="AlphaFoldDB" id="A0A9P7JL17"/>
<reference evidence="1" key="1">
    <citation type="journal article" date="2020" name="New Phytol.">
        <title>Comparative genomics reveals dynamic genome evolution in host specialist ectomycorrhizal fungi.</title>
        <authorList>
            <person name="Lofgren L.A."/>
            <person name="Nguyen N.H."/>
            <person name="Vilgalys R."/>
            <person name="Ruytinx J."/>
            <person name="Liao H.L."/>
            <person name="Branco S."/>
            <person name="Kuo A."/>
            <person name="LaButti K."/>
            <person name="Lipzen A."/>
            <person name="Andreopoulos W."/>
            <person name="Pangilinan J."/>
            <person name="Riley R."/>
            <person name="Hundley H."/>
            <person name="Na H."/>
            <person name="Barry K."/>
            <person name="Grigoriev I.V."/>
            <person name="Stajich J.E."/>
            <person name="Kennedy P.G."/>
        </authorList>
    </citation>
    <scope>NUCLEOTIDE SEQUENCE</scope>
    <source>
        <strain evidence="1">FC423</strain>
    </source>
</reference>
<dbReference type="Gene3D" id="1.20.1280.50">
    <property type="match status" value="1"/>
</dbReference>
<dbReference type="RefSeq" id="XP_041284231.1">
    <property type="nucleotide sequence ID" value="XM_041430502.1"/>
</dbReference>
<sequence>PRCHIESLPVELLSYIFTLATHDCDSEEGRVFSPESVTLPTVLASVNSRWRKLALSVPTLWSTLSI</sequence>
<dbReference type="OrthoDB" id="2641299at2759"/>
<feature type="non-terminal residue" evidence="1">
    <location>
        <position position="66"/>
    </location>
</feature>
<proteinExistence type="predicted"/>
<dbReference type="EMBL" id="JABBWM010000386">
    <property type="protein sequence ID" value="KAG2081717.1"/>
    <property type="molecule type" value="Genomic_DNA"/>
</dbReference>
<comment type="caution">
    <text evidence="1">The sequence shown here is derived from an EMBL/GenBank/DDBJ whole genome shotgun (WGS) entry which is preliminary data.</text>
</comment>
<evidence type="ECO:0008006" key="3">
    <source>
        <dbReference type="Google" id="ProtNLM"/>
    </source>
</evidence>